<dbReference type="OrthoDB" id="6111712at2759"/>
<dbReference type="PROSITE" id="PS50092">
    <property type="entry name" value="TSP1"/>
    <property type="match status" value="2"/>
</dbReference>
<gene>
    <name evidence="2" type="ORF">MGAL_10B028961</name>
</gene>
<proteinExistence type="predicted"/>
<dbReference type="InterPro" id="IPR000884">
    <property type="entry name" value="TSP1_rpt"/>
</dbReference>
<dbReference type="EMBL" id="UYJE01000448">
    <property type="protein sequence ID" value="VDH93411.1"/>
    <property type="molecule type" value="Genomic_DNA"/>
</dbReference>
<dbReference type="InterPro" id="IPR036383">
    <property type="entry name" value="TSP1_rpt_sf"/>
</dbReference>
<name>A0A8B6BNF5_MYTGA</name>
<feature type="signal peptide" evidence="1">
    <location>
        <begin position="1"/>
        <end position="26"/>
    </location>
</feature>
<dbReference type="AlphaFoldDB" id="A0A8B6BNF5"/>
<dbReference type="SMART" id="SM00209">
    <property type="entry name" value="TSP1"/>
    <property type="match status" value="2"/>
</dbReference>
<protein>
    <submittedName>
        <fullName evidence="2">Uncharacterized protein</fullName>
    </submittedName>
</protein>
<evidence type="ECO:0000313" key="3">
    <source>
        <dbReference type="Proteomes" id="UP000596742"/>
    </source>
</evidence>
<sequence>VYFDLTPDMWFLRVIIVLCVPVMNDASIWGSWGSCTKTCGIGTQIRQKLNNNGDVLESETQYCSTQPCAVEKTCRAYWECNGDHGNVKCRNNTCLCTAGEGFNVNSCFPQKENCAILKNPPTAIGYKDPSVKYPWFYDYDLYSCTTNDNPKYEVHVVSLPSFSGDTYEISIVPRGPVIKPIILVLTSDSYYTTTHWRVESLVGINKVLYGGSSDASTVEKQSSSKCDFRVFRMSDLKAGNGMDKHTSELLNSVYDDYGPITSFTGYESLMGAPVSRIILSVGGNPLQVLPQGYTYKVSSNCTEGMLDCPLMNQQFTSPSGDQTNSWTQWSSCTKTCDIGTQTRCRYNNAVDKIEYEEQYCNTQCCPGEDLSCNTTNDCQRQTGLGYNYKCKNKVCRCSLGDGHNKYNCFGEVGNCVIRKEPQTALGYEALTNSDSVYELESCTTNNNSRYELHVINIFGSDGVYEVSIKPRGPVIKPIILVLISFSSIHWRIDTPVGLYKVLVG</sequence>
<feature type="non-terminal residue" evidence="2">
    <location>
        <position position="504"/>
    </location>
</feature>
<dbReference type="SUPFAM" id="SSF82895">
    <property type="entry name" value="TSP-1 type 1 repeat"/>
    <property type="match status" value="2"/>
</dbReference>
<dbReference type="Gene3D" id="2.20.100.10">
    <property type="entry name" value="Thrombospondin type-1 (TSP1) repeat"/>
    <property type="match status" value="1"/>
</dbReference>
<feature type="non-terminal residue" evidence="2">
    <location>
        <position position="1"/>
    </location>
</feature>
<reference evidence="2" key="1">
    <citation type="submission" date="2018-11" db="EMBL/GenBank/DDBJ databases">
        <authorList>
            <person name="Alioto T."/>
            <person name="Alioto T."/>
        </authorList>
    </citation>
    <scope>NUCLEOTIDE SEQUENCE</scope>
</reference>
<accession>A0A8B6BNF5</accession>
<keyword evidence="3" id="KW-1185">Reference proteome</keyword>
<dbReference type="Pfam" id="PF00090">
    <property type="entry name" value="TSP_1"/>
    <property type="match status" value="2"/>
</dbReference>
<organism evidence="2 3">
    <name type="scientific">Mytilus galloprovincialis</name>
    <name type="common">Mediterranean mussel</name>
    <dbReference type="NCBI Taxonomy" id="29158"/>
    <lineage>
        <taxon>Eukaryota</taxon>
        <taxon>Metazoa</taxon>
        <taxon>Spiralia</taxon>
        <taxon>Lophotrochozoa</taxon>
        <taxon>Mollusca</taxon>
        <taxon>Bivalvia</taxon>
        <taxon>Autobranchia</taxon>
        <taxon>Pteriomorphia</taxon>
        <taxon>Mytilida</taxon>
        <taxon>Mytiloidea</taxon>
        <taxon>Mytilidae</taxon>
        <taxon>Mytilinae</taxon>
        <taxon>Mytilus</taxon>
    </lineage>
</organism>
<evidence type="ECO:0000256" key="1">
    <source>
        <dbReference type="SAM" id="SignalP"/>
    </source>
</evidence>
<dbReference type="Proteomes" id="UP000596742">
    <property type="component" value="Unassembled WGS sequence"/>
</dbReference>
<feature type="chain" id="PRO_5033056436" evidence="1">
    <location>
        <begin position="27"/>
        <end position="504"/>
    </location>
</feature>
<comment type="caution">
    <text evidence="2">The sequence shown here is derived from an EMBL/GenBank/DDBJ whole genome shotgun (WGS) entry which is preliminary data.</text>
</comment>
<keyword evidence="1" id="KW-0732">Signal</keyword>
<evidence type="ECO:0000313" key="2">
    <source>
        <dbReference type="EMBL" id="VDH93411.1"/>
    </source>
</evidence>